<proteinExistence type="predicted"/>
<gene>
    <name evidence="1" type="ORF">IAC85_05070</name>
</gene>
<dbReference type="EMBL" id="DVFU01000097">
    <property type="protein sequence ID" value="HIQ65093.1"/>
    <property type="molecule type" value="Genomic_DNA"/>
</dbReference>
<dbReference type="AlphaFoldDB" id="A0A9D0Z038"/>
<accession>A0A9D0Z038</accession>
<reference evidence="1" key="1">
    <citation type="submission" date="2020-10" db="EMBL/GenBank/DDBJ databases">
        <authorList>
            <person name="Gilroy R."/>
        </authorList>
    </citation>
    <scope>NUCLEOTIDE SEQUENCE</scope>
    <source>
        <strain evidence="1">CHK165-10780</strain>
    </source>
</reference>
<name>A0A9D0Z038_9FIRM</name>
<organism evidence="1 2">
    <name type="scientific">Candidatus Faecenecus gallistercoris</name>
    <dbReference type="NCBI Taxonomy" id="2840793"/>
    <lineage>
        <taxon>Bacteria</taxon>
        <taxon>Bacillati</taxon>
        <taxon>Bacillota</taxon>
        <taxon>Bacillota incertae sedis</taxon>
        <taxon>Candidatus Faecenecus</taxon>
    </lineage>
</organism>
<evidence type="ECO:0000313" key="2">
    <source>
        <dbReference type="Proteomes" id="UP000886725"/>
    </source>
</evidence>
<dbReference type="SUPFAM" id="SSF53474">
    <property type="entry name" value="alpha/beta-Hydrolases"/>
    <property type="match status" value="1"/>
</dbReference>
<comment type="caution">
    <text evidence="1">The sequence shown here is derived from an EMBL/GenBank/DDBJ whole genome shotgun (WGS) entry which is preliminary data.</text>
</comment>
<evidence type="ECO:0008006" key="3">
    <source>
        <dbReference type="Google" id="ProtNLM"/>
    </source>
</evidence>
<evidence type="ECO:0000313" key="1">
    <source>
        <dbReference type="EMBL" id="HIQ65093.1"/>
    </source>
</evidence>
<reference evidence="1" key="2">
    <citation type="journal article" date="2021" name="PeerJ">
        <title>Extensive microbial diversity within the chicken gut microbiome revealed by metagenomics and culture.</title>
        <authorList>
            <person name="Gilroy R."/>
            <person name="Ravi A."/>
            <person name="Getino M."/>
            <person name="Pursley I."/>
            <person name="Horton D.L."/>
            <person name="Alikhan N.F."/>
            <person name="Baker D."/>
            <person name="Gharbi K."/>
            <person name="Hall N."/>
            <person name="Watson M."/>
            <person name="Adriaenssens E.M."/>
            <person name="Foster-Nyarko E."/>
            <person name="Jarju S."/>
            <person name="Secka A."/>
            <person name="Antonio M."/>
            <person name="Oren A."/>
            <person name="Chaudhuri R.R."/>
            <person name="La Ragione R."/>
            <person name="Hildebrand F."/>
            <person name="Pallen M.J."/>
        </authorList>
    </citation>
    <scope>NUCLEOTIDE SEQUENCE</scope>
    <source>
        <strain evidence="1">CHK165-10780</strain>
    </source>
</reference>
<sequence length="332" mass="38116">MEQFNMNEIRKTDSGFAMDYNLGNKEYLVELVYPKEDSNYKVPYILVTPKQMSDNATLAVEANNLETENQEGLVKNGLFTAYRLTNNLIEYDNPVLIPILPSVKNGIPYYQQLSKECFLIPEASPFYRIDLQVCNMIEEAKQKLSEHTIVNDKIFLNGYSSSGVFAQRFALLHPEVVDTACIGGASGSIPVPIEDLSYPLGIADYEELTGRSFDMKSYQQIKFRYYVGSLEDTRKTSERFDENGNPAPMHDMSYFDRSVPKEEGRKEREMFGKNLIERSKKQIAIMQKMGMDIEEKVMEGRTHNNFNGHGVNELGDQFIKETYKQTVYQKQL</sequence>
<dbReference type="InterPro" id="IPR029058">
    <property type="entry name" value="AB_hydrolase_fold"/>
</dbReference>
<dbReference type="Gene3D" id="3.40.50.1820">
    <property type="entry name" value="alpha/beta hydrolase"/>
    <property type="match status" value="1"/>
</dbReference>
<dbReference type="Proteomes" id="UP000886725">
    <property type="component" value="Unassembled WGS sequence"/>
</dbReference>
<protein>
    <recommendedName>
        <fullName evidence="3">Poly(3-hydroxybutyrate) depolymerase</fullName>
    </recommendedName>
</protein>